<evidence type="ECO:0000313" key="6">
    <source>
        <dbReference type="Proteomes" id="UP001596084"/>
    </source>
</evidence>
<dbReference type="InterPro" id="IPR025110">
    <property type="entry name" value="AMP-bd_C"/>
</dbReference>
<gene>
    <name evidence="5" type="ORF">ACFPP7_20335</name>
</gene>
<reference evidence="6" key="1">
    <citation type="journal article" date="2019" name="Int. J. Syst. Evol. Microbiol.">
        <title>The Global Catalogue of Microorganisms (GCM) 10K type strain sequencing project: providing services to taxonomists for standard genome sequencing and annotation.</title>
        <authorList>
            <consortium name="The Broad Institute Genomics Platform"/>
            <consortium name="The Broad Institute Genome Sequencing Center for Infectious Disease"/>
            <person name="Wu L."/>
            <person name="Ma J."/>
        </authorList>
    </citation>
    <scope>NUCLEOTIDE SEQUENCE [LARGE SCALE GENOMIC DNA]</scope>
    <source>
        <strain evidence="6">CGMCC 4.7277</strain>
    </source>
</reference>
<dbReference type="Gene3D" id="3.30.300.30">
    <property type="match status" value="1"/>
</dbReference>
<dbReference type="InterPro" id="IPR045851">
    <property type="entry name" value="AMP-bd_C_sf"/>
</dbReference>
<protein>
    <submittedName>
        <fullName evidence="5">Acyl-CoA synthetase</fullName>
    </submittedName>
</protein>
<evidence type="ECO:0000256" key="1">
    <source>
        <dbReference type="ARBA" id="ARBA00006432"/>
    </source>
</evidence>
<dbReference type="PANTHER" id="PTHR43201">
    <property type="entry name" value="ACYL-COA SYNTHETASE"/>
    <property type="match status" value="1"/>
</dbReference>
<dbReference type="Gene3D" id="3.40.50.12780">
    <property type="entry name" value="N-terminal domain of ligase-like"/>
    <property type="match status" value="1"/>
</dbReference>
<proteinExistence type="inferred from homology"/>
<dbReference type="Pfam" id="PF13193">
    <property type="entry name" value="AMP-binding_C"/>
    <property type="match status" value="1"/>
</dbReference>
<feature type="domain" description="AMP-dependent synthetase/ligase" evidence="3">
    <location>
        <begin position="28"/>
        <end position="389"/>
    </location>
</feature>
<dbReference type="InterPro" id="IPR042099">
    <property type="entry name" value="ANL_N_sf"/>
</dbReference>
<dbReference type="PANTHER" id="PTHR43201:SF5">
    <property type="entry name" value="MEDIUM-CHAIN ACYL-COA LIGASE ACSF2, MITOCHONDRIAL"/>
    <property type="match status" value="1"/>
</dbReference>
<evidence type="ECO:0000313" key="5">
    <source>
        <dbReference type="EMBL" id="MFC5523241.1"/>
    </source>
</evidence>
<dbReference type="Pfam" id="PF00501">
    <property type="entry name" value="AMP-binding"/>
    <property type="match status" value="1"/>
</dbReference>
<comment type="similarity">
    <text evidence="1">Belongs to the ATP-dependent AMP-binding enzyme family.</text>
</comment>
<dbReference type="EMBL" id="JBHSMX010000064">
    <property type="protein sequence ID" value="MFC5523241.1"/>
    <property type="molecule type" value="Genomic_DNA"/>
</dbReference>
<dbReference type="SUPFAM" id="SSF56801">
    <property type="entry name" value="Acetyl-CoA synthetase-like"/>
    <property type="match status" value="1"/>
</dbReference>
<evidence type="ECO:0000259" key="4">
    <source>
        <dbReference type="Pfam" id="PF13193"/>
    </source>
</evidence>
<dbReference type="InterPro" id="IPR000873">
    <property type="entry name" value="AMP-dep_synth/lig_dom"/>
</dbReference>
<sequence>MTATLALSEMSGMPQGLPQVMNLGNLLTQTARKYPGHAGLIQGDRTHSWSQINRRVDALAHHLQAQGVRPGDRILVQMVNGLPLFESGWAAFKLGAVWVPVNYRLTPAEVAYIAQSSGASLMLTQHAFDAHAAAAQAQSPALRQVICADDAVYEAMVSGPLAAPFAAAEVTAHHPLWFFFTSGTTGHPKAAVLTHGQMAFVITNHLADLLPGLCENQSSLVVAPLSHGAGIHALVNVARGAASILLAGESLDCAAAFEAIEKHRVSNLFTVPTILKRLAEDPAAARFDHASLKQVIYAGAPMSRADQRKALDVLGAVIVQYFGLGEVTGNITVLRPDEHLEGGGALLGTCGTARTAMEVAVLDEHCQPVAPMVQGEICTRGPAVFAGYWNNPQANAQAFRGGWFHTGDLGTMDERGFITITGRSSDMYISGGSNVYPREIEEALRTMPEIAEAVVFGIPDPQWGEVGVAVLAARDAGAHIAVEDVLAHLQPRLAKYKWPRSIEFWTSLPTSAYGKLVKKDIRAEYLRRQEARLAQPPQPALKP</sequence>
<keyword evidence="2" id="KW-0436">Ligase</keyword>
<dbReference type="InterPro" id="IPR020845">
    <property type="entry name" value="AMP-binding_CS"/>
</dbReference>
<dbReference type="Proteomes" id="UP001596084">
    <property type="component" value="Unassembled WGS sequence"/>
</dbReference>
<dbReference type="PROSITE" id="PS00455">
    <property type="entry name" value="AMP_BINDING"/>
    <property type="match status" value="1"/>
</dbReference>
<name>A0ABW0QF78_9BURK</name>
<feature type="domain" description="AMP-binding enzyme C-terminal" evidence="4">
    <location>
        <begin position="439"/>
        <end position="515"/>
    </location>
</feature>
<comment type="caution">
    <text evidence="5">The sequence shown here is derived from an EMBL/GenBank/DDBJ whole genome shotgun (WGS) entry which is preliminary data.</text>
</comment>
<organism evidence="5 6">
    <name type="scientific">Polaromonas jejuensis</name>
    <dbReference type="NCBI Taxonomy" id="457502"/>
    <lineage>
        <taxon>Bacteria</taxon>
        <taxon>Pseudomonadati</taxon>
        <taxon>Pseudomonadota</taxon>
        <taxon>Betaproteobacteria</taxon>
        <taxon>Burkholderiales</taxon>
        <taxon>Comamonadaceae</taxon>
        <taxon>Polaromonas</taxon>
    </lineage>
</organism>
<dbReference type="NCBIfam" id="NF005676">
    <property type="entry name" value="PRK07470.1"/>
    <property type="match status" value="1"/>
</dbReference>
<dbReference type="RefSeq" id="WP_068834023.1">
    <property type="nucleotide sequence ID" value="NZ_JBHSMX010000064.1"/>
</dbReference>
<evidence type="ECO:0000256" key="2">
    <source>
        <dbReference type="ARBA" id="ARBA00022598"/>
    </source>
</evidence>
<accession>A0ABW0QF78</accession>
<evidence type="ECO:0000259" key="3">
    <source>
        <dbReference type="Pfam" id="PF00501"/>
    </source>
</evidence>
<keyword evidence="6" id="KW-1185">Reference proteome</keyword>